<evidence type="ECO:0000313" key="3">
    <source>
        <dbReference type="Proteomes" id="UP001500280"/>
    </source>
</evidence>
<dbReference type="RefSeq" id="WP_344145092.1">
    <property type="nucleotide sequence ID" value="NZ_BAAANF010000002.1"/>
</dbReference>
<feature type="signal peptide" evidence="1">
    <location>
        <begin position="1"/>
        <end position="31"/>
    </location>
</feature>
<name>A0ABN2G9I7_9ACTN</name>
<evidence type="ECO:0000313" key="2">
    <source>
        <dbReference type="EMBL" id="GAA1667513.1"/>
    </source>
</evidence>
<evidence type="ECO:0008006" key="4">
    <source>
        <dbReference type="Google" id="ProtNLM"/>
    </source>
</evidence>
<keyword evidence="1" id="KW-0732">Signal</keyword>
<accession>A0ABN2G9I7</accession>
<feature type="chain" id="PRO_5047438867" description="Secreted protein" evidence="1">
    <location>
        <begin position="32"/>
        <end position="94"/>
    </location>
</feature>
<proteinExistence type="predicted"/>
<keyword evidence="3" id="KW-1185">Reference proteome</keyword>
<protein>
    <recommendedName>
        <fullName evidence="4">Secreted protein</fullName>
    </recommendedName>
</protein>
<sequence>MTKKKFLGALAAATLAAGGLTLVTGAPTASAASNCHVEPSGNPWKHVCLKGPHRYKTQCNMMRNDMVRKGYGVQSCHWGTYSSRPGWYFWYGTN</sequence>
<comment type="caution">
    <text evidence="2">The sequence shown here is derived from an EMBL/GenBank/DDBJ whole genome shotgun (WGS) entry which is preliminary data.</text>
</comment>
<dbReference type="Proteomes" id="UP001500280">
    <property type="component" value="Unassembled WGS sequence"/>
</dbReference>
<reference evidence="2 3" key="1">
    <citation type="journal article" date="2019" name="Int. J. Syst. Evol. Microbiol.">
        <title>The Global Catalogue of Microorganisms (GCM) 10K type strain sequencing project: providing services to taxonomists for standard genome sequencing and annotation.</title>
        <authorList>
            <consortium name="The Broad Institute Genomics Platform"/>
            <consortium name="The Broad Institute Genome Sequencing Center for Infectious Disease"/>
            <person name="Wu L."/>
            <person name="Ma J."/>
        </authorList>
    </citation>
    <scope>NUCLEOTIDE SEQUENCE [LARGE SCALE GENOMIC DNA]</scope>
    <source>
        <strain evidence="2 3">JCM 14307</strain>
    </source>
</reference>
<organism evidence="2 3">
    <name type="scientific">Kribbella yunnanensis</name>
    <dbReference type="NCBI Taxonomy" id="190194"/>
    <lineage>
        <taxon>Bacteria</taxon>
        <taxon>Bacillati</taxon>
        <taxon>Actinomycetota</taxon>
        <taxon>Actinomycetes</taxon>
        <taxon>Propionibacteriales</taxon>
        <taxon>Kribbellaceae</taxon>
        <taxon>Kribbella</taxon>
    </lineage>
</organism>
<gene>
    <name evidence="2" type="ORF">GCM10009745_07210</name>
</gene>
<evidence type="ECO:0000256" key="1">
    <source>
        <dbReference type="SAM" id="SignalP"/>
    </source>
</evidence>
<dbReference type="EMBL" id="BAAANF010000002">
    <property type="protein sequence ID" value="GAA1667513.1"/>
    <property type="molecule type" value="Genomic_DNA"/>
</dbReference>